<evidence type="ECO:0000313" key="6">
    <source>
        <dbReference type="Ensembl" id="ENSOSUP00000016133.1"/>
    </source>
</evidence>
<keyword evidence="4 5" id="KW-0472">Membrane</keyword>
<reference evidence="6" key="1">
    <citation type="submission" date="2025-08" db="UniProtKB">
        <authorList>
            <consortium name="Ensembl"/>
        </authorList>
    </citation>
    <scope>IDENTIFICATION</scope>
</reference>
<evidence type="ECO:0000256" key="1">
    <source>
        <dbReference type="ARBA" id="ARBA00004141"/>
    </source>
</evidence>
<comment type="subcellular location">
    <subcellularLocation>
        <location evidence="1">Membrane</location>
        <topology evidence="1">Multi-pass membrane protein</topology>
    </subcellularLocation>
</comment>
<name>A0A8C8B625_9STRI</name>
<feature type="transmembrane region" description="Helical" evidence="5">
    <location>
        <begin position="94"/>
        <end position="116"/>
    </location>
</feature>
<evidence type="ECO:0000313" key="7">
    <source>
        <dbReference type="Proteomes" id="UP000694552"/>
    </source>
</evidence>
<keyword evidence="7" id="KW-1185">Reference proteome</keyword>
<keyword evidence="3 5" id="KW-1133">Transmembrane helix</keyword>
<dbReference type="Pfam" id="PF10242">
    <property type="entry name" value="L_HMGIC_fpl"/>
    <property type="match status" value="1"/>
</dbReference>
<evidence type="ECO:0000256" key="5">
    <source>
        <dbReference type="SAM" id="Phobius"/>
    </source>
</evidence>
<dbReference type="Ensembl" id="ENSOSUT00000016686.1">
    <property type="protein sequence ID" value="ENSOSUP00000016133.1"/>
    <property type="gene ID" value="ENSOSUG00000011527.1"/>
</dbReference>
<dbReference type="GO" id="GO:0016020">
    <property type="term" value="C:membrane"/>
    <property type="evidence" value="ECO:0007669"/>
    <property type="project" value="UniProtKB-SubCell"/>
</dbReference>
<evidence type="ECO:0000256" key="2">
    <source>
        <dbReference type="ARBA" id="ARBA00022692"/>
    </source>
</evidence>
<dbReference type="PANTHER" id="PTHR12489">
    <property type="entry name" value="LIPOMA HMGIC FUSION PARTNER-LIKE PROTEIN"/>
    <property type="match status" value="1"/>
</dbReference>
<sequence length="173" mass="19560">MSVKLFKCVLIFCWVTSMLWTLLSIVVAFTELIAFMSEDWLIGKSQEPYHLMLGIYRHCSRISHMQLSRQDTLCGPYAENFNEIASGVWQATTIFLALGIMILCAMAFVSVFTMCVQSIMKKSIFNVCGLLQEIAAMYTLRATKDFNFCAIQLKKHSDSVLSTVGVWAVLEES</sequence>
<protein>
    <recommendedName>
        <fullName evidence="8">Lipoma HMGIC fusion partner-like 2 protein</fullName>
    </recommendedName>
</protein>
<evidence type="ECO:0008006" key="8">
    <source>
        <dbReference type="Google" id="ProtNLM"/>
    </source>
</evidence>
<dbReference type="InterPro" id="IPR019372">
    <property type="entry name" value="LHFPL"/>
</dbReference>
<dbReference type="AlphaFoldDB" id="A0A8C8B625"/>
<accession>A0A8C8B625</accession>
<proteinExistence type="predicted"/>
<evidence type="ECO:0000256" key="4">
    <source>
        <dbReference type="ARBA" id="ARBA00023136"/>
    </source>
</evidence>
<keyword evidence="2 5" id="KW-0812">Transmembrane</keyword>
<dbReference type="PANTHER" id="PTHR12489:SF19">
    <property type="entry name" value="LHFPL TETRASPAN SUBFAMILY MEMBER 2 PROTEIN"/>
    <property type="match status" value="1"/>
</dbReference>
<dbReference type="Proteomes" id="UP000694552">
    <property type="component" value="Unplaced"/>
</dbReference>
<reference evidence="6" key="2">
    <citation type="submission" date="2025-09" db="UniProtKB">
        <authorList>
            <consortium name="Ensembl"/>
        </authorList>
    </citation>
    <scope>IDENTIFICATION</scope>
</reference>
<evidence type="ECO:0000256" key="3">
    <source>
        <dbReference type="ARBA" id="ARBA00022989"/>
    </source>
</evidence>
<organism evidence="6 7">
    <name type="scientific">Otus sunia</name>
    <name type="common">Oriental scops-owl</name>
    <dbReference type="NCBI Taxonomy" id="257818"/>
    <lineage>
        <taxon>Eukaryota</taxon>
        <taxon>Metazoa</taxon>
        <taxon>Chordata</taxon>
        <taxon>Craniata</taxon>
        <taxon>Vertebrata</taxon>
        <taxon>Euteleostomi</taxon>
        <taxon>Archelosauria</taxon>
        <taxon>Archosauria</taxon>
        <taxon>Dinosauria</taxon>
        <taxon>Saurischia</taxon>
        <taxon>Theropoda</taxon>
        <taxon>Coelurosauria</taxon>
        <taxon>Aves</taxon>
        <taxon>Neognathae</taxon>
        <taxon>Neoaves</taxon>
        <taxon>Telluraves</taxon>
        <taxon>Strigiformes</taxon>
        <taxon>Strigidae</taxon>
        <taxon>Otus</taxon>
    </lineage>
</organism>